<accession>A0A9N9HEP7</accession>
<dbReference type="Proteomes" id="UP000789570">
    <property type="component" value="Unassembled WGS sequence"/>
</dbReference>
<sequence length="79" mass="8965">MIAKDMVEQLQILANKGEIQVKNVLKITKVLSWITRYAVQLTSEQRAQAIILLKNSFASREIAAKLVVKAIQPFQDLKK</sequence>
<proteinExistence type="predicted"/>
<dbReference type="OrthoDB" id="2442593at2759"/>
<dbReference type="AlphaFoldDB" id="A0A9N9HEP7"/>
<evidence type="ECO:0000313" key="1">
    <source>
        <dbReference type="EMBL" id="CAG8679462.1"/>
    </source>
</evidence>
<keyword evidence="2" id="KW-1185">Reference proteome</keyword>
<organism evidence="1 2">
    <name type="scientific">Funneliformis caledonium</name>
    <dbReference type="NCBI Taxonomy" id="1117310"/>
    <lineage>
        <taxon>Eukaryota</taxon>
        <taxon>Fungi</taxon>
        <taxon>Fungi incertae sedis</taxon>
        <taxon>Mucoromycota</taxon>
        <taxon>Glomeromycotina</taxon>
        <taxon>Glomeromycetes</taxon>
        <taxon>Glomerales</taxon>
        <taxon>Glomeraceae</taxon>
        <taxon>Funneliformis</taxon>
    </lineage>
</organism>
<comment type="caution">
    <text evidence="1">The sequence shown here is derived from an EMBL/GenBank/DDBJ whole genome shotgun (WGS) entry which is preliminary data.</text>
</comment>
<reference evidence="1" key="1">
    <citation type="submission" date="2021-06" db="EMBL/GenBank/DDBJ databases">
        <authorList>
            <person name="Kallberg Y."/>
            <person name="Tangrot J."/>
            <person name="Rosling A."/>
        </authorList>
    </citation>
    <scope>NUCLEOTIDE SEQUENCE</scope>
    <source>
        <strain evidence="1">UK204</strain>
    </source>
</reference>
<protein>
    <submittedName>
        <fullName evidence="1">8788_t:CDS:1</fullName>
    </submittedName>
</protein>
<dbReference type="EMBL" id="CAJVPQ010006017">
    <property type="protein sequence ID" value="CAG8679462.1"/>
    <property type="molecule type" value="Genomic_DNA"/>
</dbReference>
<feature type="non-terminal residue" evidence="1">
    <location>
        <position position="79"/>
    </location>
</feature>
<name>A0A9N9HEP7_9GLOM</name>
<gene>
    <name evidence="1" type="ORF">FCALED_LOCUS12424</name>
</gene>
<evidence type="ECO:0000313" key="2">
    <source>
        <dbReference type="Proteomes" id="UP000789570"/>
    </source>
</evidence>